<comment type="caution">
    <text evidence="2">The sequence shown here is derived from an EMBL/GenBank/DDBJ whole genome shotgun (WGS) entry which is preliminary data.</text>
</comment>
<dbReference type="Proteomes" id="UP000245845">
    <property type="component" value="Unassembled WGS sequence"/>
</dbReference>
<gene>
    <name evidence="2" type="ORF">A8806_10539</name>
</gene>
<evidence type="ECO:0000313" key="2">
    <source>
        <dbReference type="EMBL" id="PWJ29739.1"/>
    </source>
</evidence>
<sequence>MRKEYLKMITLVAASIFIYLIRGQIIESNPSANAIIRIVGIIIGVLAVIYMIVEERMNLAFFSGRSQSAGSNANASVVAGLGIALISQSWVQVLAGALVGIGVIVVVSTFFQKKTT</sequence>
<keyword evidence="3" id="KW-1185">Reference proteome</keyword>
<proteinExistence type="predicted"/>
<feature type="transmembrane region" description="Helical" evidence="1">
    <location>
        <begin position="34"/>
        <end position="53"/>
    </location>
</feature>
<keyword evidence="1" id="KW-0812">Transmembrane</keyword>
<evidence type="ECO:0000256" key="1">
    <source>
        <dbReference type="SAM" id="Phobius"/>
    </source>
</evidence>
<name>A0A2Y9BF41_9FIRM</name>
<feature type="transmembrane region" description="Helical" evidence="1">
    <location>
        <begin position="6"/>
        <end position="22"/>
    </location>
</feature>
<accession>A0A2Y9BF41</accession>
<organism evidence="2 3">
    <name type="scientific">Faecalicatena orotica</name>
    <dbReference type="NCBI Taxonomy" id="1544"/>
    <lineage>
        <taxon>Bacteria</taxon>
        <taxon>Bacillati</taxon>
        <taxon>Bacillota</taxon>
        <taxon>Clostridia</taxon>
        <taxon>Lachnospirales</taxon>
        <taxon>Lachnospiraceae</taxon>
        <taxon>Faecalicatena</taxon>
    </lineage>
</organism>
<keyword evidence="1" id="KW-1133">Transmembrane helix</keyword>
<keyword evidence="1" id="KW-0472">Membrane</keyword>
<protein>
    <submittedName>
        <fullName evidence="2">Uncharacterized protein</fullName>
    </submittedName>
</protein>
<evidence type="ECO:0000313" key="3">
    <source>
        <dbReference type="Proteomes" id="UP000245845"/>
    </source>
</evidence>
<reference evidence="2 3" key="1">
    <citation type="submission" date="2018-05" db="EMBL/GenBank/DDBJ databases">
        <title>The Hungate 1000. A catalogue of reference genomes from the rumen microbiome.</title>
        <authorList>
            <person name="Kelly W."/>
        </authorList>
    </citation>
    <scope>NUCLEOTIDE SEQUENCE [LARGE SCALE GENOMIC DNA]</scope>
    <source>
        <strain evidence="2 3">NLAE-zl-C242</strain>
    </source>
</reference>
<feature type="transmembrane region" description="Helical" evidence="1">
    <location>
        <begin position="90"/>
        <end position="111"/>
    </location>
</feature>
<dbReference type="AlphaFoldDB" id="A0A2Y9BF41"/>
<dbReference type="EMBL" id="QGDL01000005">
    <property type="protein sequence ID" value="PWJ29739.1"/>
    <property type="molecule type" value="Genomic_DNA"/>
</dbReference>
<dbReference type="RefSeq" id="WP_109730887.1">
    <property type="nucleotide sequence ID" value="NZ_BAAACK010000018.1"/>
</dbReference>